<dbReference type="EMBL" id="JAIWYP010000004">
    <property type="protein sequence ID" value="KAH3833497.1"/>
    <property type="molecule type" value="Genomic_DNA"/>
</dbReference>
<keyword evidence="2" id="KW-1185">Reference proteome</keyword>
<sequence>MFFYASLLQDDLLIAYHADKTLNSFCKFQKKINFKDDDHPNHHDVAVLLTR</sequence>
<evidence type="ECO:0000313" key="1">
    <source>
        <dbReference type="EMBL" id="KAH3833497.1"/>
    </source>
</evidence>
<proteinExistence type="predicted"/>
<dbReference type="Proteomes" id="UP000828390">
    <property type="component" value="Unassembled WGS sequence"/>
</dbReference>
<dbReference type="GO" id="GO:0008237">
    <property type="term" value="F:metallopeptidase activity"/>
    <property type="evidence" value="ECO:0007669"/>
    <property type="project" value="InterPro"/>
</dbReference>
<name>A0A9D4K5L6_DREPO</name>
<reference evidence="1" key="2">
    <citation type="submission" date="2020-11" db="EMBL/GenBank/DDBJ databases">
        <authorList>
            <person name="McCartney M.A."/>
            <person name="Auch B."/>
            <person name="Kono T."/>
            <person name="Mallez S."/>
            <person name="Becker A."/>
            <person name="Gohl D.M."/>
            <person name="Silverstein K.A.T."/>
            <person name="Koren S."/>
            <person name="Bechman K.B."/>
            <person name="Herman A."/>
            <person name="Abrahante J.E."/>
            <person name="Garbe J."/>
        </authorList>
    </citation>
    <scope>NUCLEOTIDE SEQUENCE</scope>
    <source>
        <strain evidence="1">Duluth1</strain>
        <tissue evidence="1">Whole animal</tissue>
    </source>
</reference>
<dbReference type="InterPro" id="IPR024079">
    <property type="entry name" value="MetalloPept_cat_dom_sf"/>
</dbReference>
<reference evidence="1" key="1">
    <citation type="journal article" date="2019" name="bioRxiv">
        <title>The Genome of the Zebra Mussel, Dreissena polymorpha: A Resource for Invasive Species Research.</title>
        <authorList>
            <person name="McCartney M.A."/>
            <person name="Auch B."/>
            <person name="Kono T."/>
            <person name="Mallez S."/>
            <person name="Zhang Y."/>
            <person name="Obille A."/>
            <person name="Becker A."/>
            <person name="Abrahante J.E."/>
            <person name="Garbe J."/>
            <person name="Badalamenti J.P."/>
            <person name="Herman A."/>
            <person name="Mangelson H."/>
            <person name="Liachko I."/>
            <person name="Sullivan S."/>
            <person name="Sone E.D."/>
            <person name="Koren S."/>
            <person name="Silverstein K.A.T."/>
            <person name="Beckman K.B."/>
            <person name="Gohl D.M."/>
        </authorList>
    </citation>
    <scope>NUCLEOTIDE SEQUENCE</scope>
    <source>
        <strain evidence="1">Duluth1</strain>
        <tissue evidence="1">Whole animal</tissue>
    </source>
</reference>
<accession>A0A9D4K5L6</accession>
<gene>
    <name evidence="1" type="ORF">DPMN_106808</name>
</gene>
<dbReference type="Gene3D" id="3.40.390.10">
    <property type="entry name" value="Collagenase (Catalytic Domain)"/>
    <property type="match status" value="1"/>
</dbReference>
<dbReference type="SUPFAM" id="SSF55486">
    <property type="entry name" value="Metalloproteases ('zincins'), catalytic domain"/>
    <property type="match status" value="1"/>
</dbReference>
<protein>
    <submittedName>
        <fullName evidence="1">Uncharacterized protein</fullName>
    </submittedName>
</protein>
<comment type="caution">
    <text evidence="1">The sequence shown here is derived from an EMBL/GenBank/DDBJ whole genome shotgun (WGS) entry which is preliminary data.</text>
</comment>
<dbReference type="AlphaFoldDB" id="A0A9D4K5L6"/>
<evidence type="ECO:0000313" key="2">
    <source>
        <dbReference type="Proteomes" id="UP000828390"/>
    </source>
</evidence>
<organism evidence="1 2">
    <name type="scientific">Dreissena polymorpha</name>
    <name type="common">Zebra mussel</name>
    <name type="synonym">Mytilus polymorpha</name>
    <dbReference type="NCBI Taxonomy" id="45954"/>
    <lineage>
        <taxon>Eukaryota</taxon>
        <taxon>Metazoa</taxon>
        <taxon>Spiralia</taxon>
        <taxon>Lophotrochozoa</taxon>
        <taxon>Mollusca</taxon>
        <taxon>Bivalvia</taxon>
        <taxon>Autobranchia</taxon>
        <taxon>Heteroconchia</taxon>
        <taxon>Euheterodonta</taxon>
        <taxon>Imparidentia</taxon>
        <taxon>Neoheterodontei</taxon>
        <taxon>Myida</taxon>
        <taxon>Dreissenoidea</taxon>
        <taxon>Dreissenidae</taxon>
        <taxon>Dreissena</taxon>
    </lineage>
</organism>